<dbReference type="EMBL" id="JBHRYA010000003">
    <property type="protein sequence ID" value="MFC3715593.1"/>
    <property type="molecule type" value="Genomic_DNA"/>
</dbReference>
<evidence type="ECO:0000313" key="2">
    <source>
        <dbReference type="Proteomes" id="UP001595705"/>
    </source>
</evidence>
<dbReference type="Proteomes" id="UP001595705">
    <property type="component" value="Unassembled WGS sequence"/>
</dbReference>
<protein>
    <submittedName>
        <fullName evidence="1">Uncharacterized protein</fullName>
    </submittedName>
</protein>
<dbReference type="RefSeq" id="WP_386742698.1">
    <property type="nucleotide sequence ID" value="NZ_JBHRYA010000003.1"/>
</dbReference>
<reference evidence="2" key="1">
    <citation type="journal article" date="2019" name="Int. J. Syst. Evol. Microbiol.">
        <title>The Global Catalogue of Microorganisms (GCM) 10K type strain sequencing project: providing services to taxonomists for standard genome sequencing and annotation.</title>
        <authorList>
            <consortium name="The Broad Institute Genomics Platform"/>
            <consortium name="The Broad Institute Genome Sequencing Center for Infectious Disease"/>
            <person name="Wu L."/>
            <person name="Ma J."/>
        </authorList>
    </citation>
    <scope>NUCLEOTIDE SEQUENCE [LARGE SCALE GENOMIC DNA]</scope>
    <source>
        <strain evidence="2">KCTC 42441</strain>
    </source>
</reference>
<gene>
    <name evidence="1" type="ORF">ACFONC_05460</name>
</gene>
<proteinExistence type="predicted"/>
<sequence>MGTIVGDTLARLRVCRDSGLATPPELRDAAIECLERYADAEQVRAQRDTLIRRAALLLPPAAPYRTAGVLACEARAMNRRWHELRTKLPQQPFGSPRDYLHAARLLSELPTSQRQFYRVLLAANDADMVGAGGVSEVTATIAS</sequence>
<evidence type="ECO:0000313" key="1">
    <source>
        <dbReference type="EMBL" id="MFC3715593.1"/>
    </source>
</evidence>
<comment type="caution">
    <text evidence="1">The sequence shown here is derived from an EMBL/GenBank/DDBJ whole genome shotgun (WGS) entry which is preliminary data.</text>
</comment>
<name>A0ABV7XII0_9GAMM</name>
<keyword evidence="2" id="KW-1185">Reference proteome</keyword>
<organism evidence="1 2">
    <name type="scientific">Luteimonas soli</name>
    <dbReference type="NCBI Taxonomy" id="1648966"/>
    <lineage>
        <taxon>Bacteria</taxon>
        <taxon>Pseudomonadati</taxon>
        <taxon>Pseudomonadota</taxon>
        <taxon>Gammaproteobacteria</taxon>
        <taxon>Lysobacterales</taxon>
        <taxon>Lysobacteraceae</taxon>
        <taxon>Luteimonas</taxon>
    </lineage>
</organism>
<accession>A0ABV7XII0</accession>